<sequence>MKAAIIFILFNILLGVVLSTYVPILGWSSQEKLFKKTHISHKYNQDQFKNLIQSIVDENNVETLTIFVEPKLRTDQLSNIIESYSSHNNGGEFKSLMKSFEKSKSSVYIPYSLGGVSKILSEIKGSILVYGQAEIKGAKQINELSEIRSTLSNGKVDIVVVVLDKNQDETIRKVESIVEKSSFASFFTAESAQEFNIQENYVKQMSESKVVTKETINNNPDLEASSEVPTHHKYFNFFTGPVLESYLIVGILLAILFTGLCCITDLQVPDRCEVAPKQKLL</sequence>
<dbReference type="Proteomes" id="UP000001064">
    <property type="component" value="Unassembled WGS sequence"/>
</dbReference>
<dbReference type="Pfam" id="PF20520">
    <property type="entry name" value="Ac45-VOA1_TM"/>
    <property type="match status" value="1"/>
</dbReference>
<evidence type="ECO:0000313" key="10">
    <source>
        <dbReference type="Proteomes" id="UP000001064"/>
    </source>
</evidence>
<evidence type="ECO:0000256" key="2">
    <source>
        <dbReference type="ARBA" id="ARBA00009037"/>
    </source>
</evidence>
<evidence type="ECO:0000256" key="5">
    <source>
        <dbReference type="ARBA" id="ARBA00023136"/>
    </source>
</evidence>
<dbReference type="OrthoDB" id="19852at2759"/>
<dbReference type="KEGG" id="dpp:DICPUDRAFT_99296"/>
<comment type="subcellular location">
    <subcellularLocation>
        <location evidence="1">Membrane</location>
        <topology evidence="1">Single-pass membrane protein</topology>
    </subcellularLocation>
</comment>
<keyword evidence="4 6" id="KW-1133">Transmembrane helix</keyword>
<evidence type="ECO:0000313" key="9">
    <source>
        <dbReference type="EMBL" id="EGC31164.1"/>
    </source>
</evidence>
<accession>F0ZY16</accession>
<evidence type="ECO:0000256" key="6">
    <source>
        <dbReference type="SAM" id="Phobius"/>
    </source>
</evidence>
<feature type="chain" id="PRO_5003262912" description="V-type proton ATPase subunit S1/VOA1 transmembrane domain-containing protein" evidence="7">
    <location>
        <begin position="20"/>
        <end position="281"/>
    </location>
</feature>
<dbReference type="GeneID" id="10507957"/>
<dbReference type="GO" id="GO:0001671">
    <property type="term" value="F:ATPase activator activity"/>
    <property type="evidence" value="ECO:0000318"/>
    <property type="project" value="GO_Central"/>
</dbReference>
<dbReference type="InterPro" id="IPR046756">
    <property type="entry name" value="VAS1/VOA1_TM"/>
</dbReference>
<feature type="signal peptide" evidence="7">
    <location>
        <begin position="1"/>
        <end position="19"/>
    </location>
</feature>
<dbReference type="AlphaFoldDB" id="F0ZY16"/>
<dbReference type="eggNOG" id="ENOG502RCPG">
    <property type="taxonomic scope" value="Eukaryota"/>
</dbReference>
<keyword evidence="3 6" id="KW-0812">Transmembrane</keyword>
<evidence type="ECO:0000256" key="7">
    <source>
        <dbReference type="SAM" id="SignalP"/>
    </source>
</evidence>
<name>F0ZY16_DICPU</name>
<dbReference type="EMBL" id="GL871272">
    <property type="protein sequence ID" value="EGC31164.1"/>
    <property type="molecule type" value="Genomic_DNA"/>
</dbReference>
<organism evidence="9 10">
    <name type="scientific">Dictyostelium purpureum</name>
    <name type="common">Slime mold</name>
    <dbReference type="NCBI Taxonomy" id="5786"/>
    <lineage>
        <taxon>Eukaryota</taxon>
        <taxon>Amoebozoa</taxon>
        <taxon>Evosea</taxon>
        <taxon>Eumycetozoa</taxon>
        <taxon>Dictyostelia</taxon>
        <taxon>Dictyosteliales</taxon>
        <taxon>Dictyosteliaceae</taxon>
        <taxon>Dictyostelium</taxon>
    </lineage>
</organism>
<dbReference type="InterPro" id="IPR008388">
    <property type="entry name" value="Ac45_acc_su"/>
</dbReference>
<evidence type="ECO:0000256" key="3">
    <source>
        <dbReference type="ARBA" id="ARBA00022692"/>
    </source>
</evidence>
<evidence type="ECO:0000259" key="8">
    <source>
        <dbReference type="Pfam" id="PF20520"/>
    </source>
</evidence>
<comment type="similarity">
    <text evidence="2">Belongs to the vacuolar ATPase subunit S1 family.</text>
</comment>
<evidence type="ECO:0000256" key="4">
    <source>
        <dbReference type="ARBA" id="ARBA00022989"/>
    </source>
</evidence>
<protein>
    <recommendedName>
        <fullName evidence="8">V-type proton ATPase subunit S1/VOA1 transmembrane domain-containing protein</fullName>
    </recommendedName>
</protein>
<evidence type="ECO:0000256" key="1">
    <source>
        <dbReference type="ARBA" id="ARBA00004167"/>
    </source>
</evidence>
<dbReference type="GO" id="GO:0030641">
    <property type="term" value="P:regulation of cellular pH"/>
    <property type="evidence" value="ECO:0000318"/>
    <property type="project" value="GO_Central"/>
</dbReference>
<dbReference type="VEuPathDB" id="AmoebaDB:DICPUDRAFT_99296"/>
<dbReference type="PANTHER" id="PTHR12471">
    <property type="entry name" value="VACUOLAR ATP SYNTHASE SUBUNIT S1"/>
    <property type="match status" value="1"/>
</dbReference>
<keyword evidence="7" id="KW-0732">Signal</keyword>
<dbReference type="STRING" id="5786.F0ZY16"/>
<dbReference type="OMA" id="FTGICCI"/>
<reference evidence="10" key="1">
    <citation type="journal article" date="2011" name="Genome Biol.">
        <title>Comparative genomics of the social amoebae Dictyostelium discoideum and Dictyostelium purpureum.</title>
        <authorList>
            <consortium name="US DOE Joint Genome Institute (JGI-PGF)"/>
            <person name="Sucgang R."/>
            <person name="Kuo A."/>
            <person name="Tian X."/>
            <person name="Salerno W."/>
            <person name="Parikh A."/>
            <person name="Feasley C.L."/>
            <person name="Dalin E."/>
            <person name="Tu H."/>
            <person name="Huang E."/>
            <person name="Barry K."/>
            <person name="Lindquist E."/>
            <person name="Shapiro H."/>
            <person name="Bruce D."/>
            <person name="Schmutz J."/>
            <person name="Salamov A."/>
            <person name="Fey P."/>
            <person name="Gaudet P."/>
            <person name="Anjard C."/>
            <person name="Babu M.M."/>
            <person name="Basu S."/>
            <person name="Bushmanova Y."/>
            <person name="van der Wel H."/>
            <person name="Katoh-Kurasawa M."/>
            <person name="Dinh C."/>
            <person name="Coutinho P.M."/>
            <person name="Saito T."/>
            <person name="Elias M."/>
            <person name="Schaap P."/>
            <person name="Kay R.R."/>
            <person name="Henrissat B."/>
            <person name="Eichinger L."/>
            <person name="Rivero F."/>
            <person name="Putnam N.H."/>
            <person name="West C.M."/>
            <person name="Loomis W.F."/>
            <person name="Chisholm R.L."/>
            <person name="Shaulsky G."/>
            <person name="Strassmann J.E."/>
            <person name="Queller D.C."/>
            <person name="Kuspa A."/>
            <person name="Grigoriev I.V."/>
        </authorList>
    </citation>
    <scope>NUCLEOTIDE SEQUENCE [LARGE SCALE GENOMIC DNA]</scope>
    <source>
        <strain evidence="10">QSDP1</strain>
    </source>
</reference>
<dbReference type="InParanoid" id="F0ZY16"/>
<dbReference type="RefSeq" id="XP_003292311.1">
    <property type="nucleotide sequence ID" value="XM_003292263.1"/>
</dbReference>
<dbReference type="GO" id="GO:0033176">
    <property type="term" value="C:proton-transporting V-type ATPase complex"/>
    <property type="evidence" value="ECO:0000318"/>
    <property type="project" value="GO_Central"/>
</dbReference>
<gene>
    <name evidence="9" type="ORF">DICPUDRAFT_99296</name>
</gene>
<keyword evidence="10" id="KW-1185">Reference proteome</keyword>
<proteinExistence type="inferred from homology"/>
<feature type="domain" description="V-type proton ATPase subunit S1/VOA1 transmembrane" evidence="8">
    <location>
        <begin position="237"/>
        <end position="272"/>
    </location>
</feature>
<feature type="transmembrane region" description="Helical" evidence="6">
    <location>
        <begin position="246"/>
        <end position="268"/>
    </location>
</feature>
<keyword evidence="5 6" id="KW-0472">Membrane</keyword>
<dbReference type="PANTHER" id="PTHR12471:SF7">
    <property type="entry name" value="V-TYPE PROTON ATPASE SUBUNIT S1"/>
    <property type="match status" value="1"/>
</dbReference>